<dbReference type="AlphaFoldDB" id="A0A0B4CZ49"/>
<sequence>MKNITFAFYAFILASCSNEEIKIAPSKSSQKSFVSYMIVGDNKKNEKVIELHIPLEFSIQNTTSKVITIPAIADFTSPVWNNNIKGGLNSNFYLNKKILVEEKLTFQPNEHKSITLYYTLSILNAKKECISNFDSQLKKSDTVFIDKEDSCLKNYSNYIKSTSTKFHYLSKDIVISNTQQ</sequence>
<keyword evidence="2" id="KW-1185">Reference proteome</keyword>
<evidence type="ECO:0000313" key="2">
    <source>
        <dbReference type="Proteomes" id="UP000031167"/>
    </source>
</evidence>
<name>A0A0B4CZ49_9FLAO</name>
<evidence type="ECO:0000313" key="1">
    <source>
        <dbReference type="EMBL" id="KIC61647.1"/>
    </source>
</evidence>
<proteinExistence type="predicted"/>
<dbReference type="Proteomes" id="UP000031167">
    <property type="component" value="Unassembled WGS sequence"/>
</dbReference>
<dbReference type="RefSeq" id="WP_039371185.1">
    <property type="nucleotide sequence ID" value="NZ_JWTA01000015.1"/>
</dbReference>
<accession>A0A0B4CZ49</accession>
<organism evidence="1 2">
    <name type="scientific">Chryseobacterium taiwanense</name>
    <dbReference type="NCBI Taxonomy" id="363331"/>
    <lineage>
        <taxon>Bacteria</taxon>
        <taxon>Pseudomonadati</taxon>
        <taxon>Bacteroidota</taxon>
        <taxon>Flavobacteriia</taxon>
        <taxon>Flavobacteriales</taxon>
        <taxon>Weeksellaceae</taxon>
        <taxon>Chryseobacterium group</taxon>
        <taxon>Chryseobacterium</taxon>
    </lineage>
</organism>
<reference evidence="1 2" key="1">
    <citation type="submission" date="2014-12" db="EMBL/GenBank/DDBJ databases">
        <title>Genome sequencing of Chryseobacterium taiwanense TPW19.</title>
        <authorList>
            <person name="Tan P.W."/>
            <person name="Chan K.-G."/>
        </authorList>
    </citation>
    <scope>NUCLEOTIDE SEQUENCE [LARGE SCALE GENOMIC DNA]</scope>
    <source>
        <strain evidence="1 2">TPW19</strain>
    </source>
</reference>
<protein>
    <recommendedName>
        <fullName evidence="3">Lipoprotein</fullName>
    </recommendedName>
</protein>
<comment type="caution">
    <text evidence="1">The sequence shown here is derived from an EMBL/GenBank/DDBJ whole genome shotgun (WGS) entry which is preliminary data.</text>
</comment>
<evidence type="ECO:0008006" key="3">
    <source>
        <dbReference type="Google" id="ProtNLM"/>
    </source>
</evidence>
<dbReference type="EMBL" id="JWTA01000015">
    <property type="protein sequence ID" value="KIC61647.1"/>
    <property type="molecule type" value="Genomic_DNA"/>
</dbReference>
<gene>
    <name evidence="1" type="ORF">RM51_14690</name>
</gene>
<dbReference type="PROSITE" id="PS51257">
    <property type="entry name" value="PROKAR_LIPOPROTEIN"/>
    <property type="match status" value="1"/>
</dbReference>